<dbReference type="InterPro" id="IPR002123">
    <property type="entry name" value="Plipid/glycerol_acylTrfase"/>
</dbReference>
<proteinExistence type="predicted"/>
<evidence type="ECO:0000259" key="4">
    <source>
        <dbReference type="SMART" id="SM00563"/>
    </source>
</evidence>
<dbReference type="Pfam" id="PF01553">
    <property type="entry name" value="Acyltransferase"/>
    <property type="match status" value="1"/>
</dbReference>
<accession>A0A9D2E3J6</accession>
<keyword evidence="1" id="KW-0808">Transferase</keyword>
<dbReference type="GO" id="GO:0006654">
    <property type="term" value="P:phosphatidic acid biosynthetic process"/>
    <property type="evidence" value="ECO:0007669"/>
    <property type="project" value="TreeGrafter"/>
</dbReference>
<reference evidence="5" key="2">
    <citation type="submission" date="2021-04" db="EMBL/GenBank/DDBJ databases">
        <authorList>
            <person name="Gilroy R."/>
        </authorList>
    </citation>
    <scope>NUCLEOTIDE SEQUENCE</scope>
    <source>
        <strain evidence="5">ChiGjej4B4-18154</strain>
    </source>
</reference>
<dbReference type="Proteomes" id="UP000824035">
    <property type="component" value="Unassembled WGS sequence"/>
</dbReference>
<evidence type="ECO:0000256" key="3">
    <source>
        <dbReference type="SAM" id="Phobius"/>
    </source>
</evidence>
<dbReference type="CDD" id="cd07989">
    <property type="entry name" value="LPLAT_AGPAT-like"/>
    <property type="match status" value="1"/>
</dbReference>
<evidence type="ECO:0000256" key="2">
    <source>
        <dbReference type="ARBA" id="ARBA00023315"/>
    </source>
</evidence>
<keyword evidence="3" id="KW-0472">Membrane</keyword>
<keyword evidence="3" id="KW-1133">Transmembrane helix</keyword>
<evidence type="ECO:0000313" key="5">
    <source>
        <dbReference type="EMBL" id="HIZ30329.1"/>
    </source>
</evidence>
<dbReference type="SMART" id="SM00563">
    <property type="entry name" value="PlsC"/>
    <property type="match status" value="1"/>
</dbReference>
<reference evidence="5" key="1">
    <citation type="journal article" date="2021" name="PeerJ">
        <title>Extensive microbial diversity within the chicken gut microbiome revealed by metagenomics and culture.</title>
        <authorList>
            <person name="Gilroy R."/>
            <person name="Ravi A."/>
            <person name="Getino M."/>
            <person name="Pursley I."/>
            <person name="Horton D.L."/>
            <person name="Alikhan N.F."/>
            <person name="Baker D."/>
            <person name="Gharbi K."/>
            <person name="Hall N."/>
            <person name="Watson M."/>
            <person name="Adriaenssens E.M."/>
            <person name="Foster-Nyarko E."/>
            <person name="Jarju S."/>
            <person name="Secka A."/>
            <person name="Antonio M."/>
            <person name="Oren A."/>
            <person name="Chaudhuri R.R."/>
            <person name="La Ragione R."/>
            <person name="Hildebrand F."/>
            <person name="Pallen M.J."/>
        </authorList>
    </citation>
    <scope>NUCLEOTIDE SEQUENCE</scope>
    <source>
        <strain evidence="5">ChiGjej4B4-18154</strain>
    </source>
</reference>
<feature type="transmembrane region" description="Helical" evidence="3">
    <location>
        <begin position="35"/>
        <end position="56"/>
    </location>
</feature>
<feature type="domain" description="Phospholipid/glycerol acyltransferase" evidence="4">
    <location>
        <begin position="35"/>
        <end position="150"/>
    </location>
</feature>
<keyword evidence="2 5" id="KW-0012">Acyltransferase</keyword>
<dbReference type="PANTHER" id="PTHR10434">
    <property type="entry name" value="1-ACYL-SN-GLYCEROL-3-PHOSPHATE ACYLTRANSFERASE"/>
    <property type="match status" value="1"/>
</dbReference>
<evidence type="ECO:0000313" key="6">
    <source>
        <dbReference type="Proteomes" id="UP000824035"/>
    </source>
</evidence>
<protein>
    <submittedName>
        <fullName evidence="5">1-acyl-sn-glycerol-3-phosphate acyltransferase</fullName>
    </submittedName>
</protein>
<dbReference type="GO" id="GO:0003841">
    <property type="term" value="F:1-acylglycerol-3-phosphate O-acyltransferase activity"/>
    <property type="evidence" value="ECO:0007669"/>
    <property type="project" value="TreeGrafter"/>
</dbReference>
<dbReference type="EMBL" id="DXBV01000032">
    <property type="protein sequence ID" value="HIZ30329.1"/>
    <property type="molecule type" value="Genomic_DNA"/>
</dbReference>
<sequence length="205" mass="23199">MFYAIIVPLAWVIWHLGFAIKVVGRENLPKDGRGFVLAPNHLSAIDPVFVVLARFWGKKMLVMAKDEVMHVNPFFTWFFRQVGVFGVSRGRGDTTAVENAIEKVRDGQGLLIFPEGTRSKTGEPGKLKSGAFVIASTAGVDMIPCRIIYRHGRMRLFSRVRVCFGEPIPAETLYLGEQKSAAKLRENKQLLLDAWQKLYDENRFE</sequence>
<comment type="caution">
    <text evidence="5">The sequence shown here is derived from an EMBL/GenBank/DDBJ whole genome shotgun (WGS) entry which is preliminary data.</text>
</comment>
<name>A0A9D2E3J6_9FIRM</name>
<evidence type="ECO:0000256" key="1">
    <source>
        <dbReference type="ARBA" id="ARBA00022679"/>
    </source>
</evidence>
<dbReference type="AlphaFoldDB" id="A0A9D2E3J6"/>
<keyword evidence="3" id="KW-0812">Transmembrane</keyword>
<dbReference type="SUPFAM" id="SSF69593">
    <property type="entry name" value="Glycerol-3-phosphate (1)-acyltransferase"/>
    <property type="match status" value="1"/>
</dbReference>
<dbReference type="PANTHER" id="PTHR10434:SF11">
    <property type="entry name" value="1-ACYL-SN-GLYCEROL-3-PHOSPHATE ACYLTRANSFERASE"/>
    <property type="match status" value="1"/>
</dbReference>
<organism evidence="5 6">
    <name type="scientific">Candidatus Allofournierella merdipullorum</name>
    <dbReference type="NCBI Taxonomy" id="2838595"/>
    <lineage>
        <taxon>Bacteria</taxon>
        <taxon>Bacillati</taxon>
        <taxon>Bacillota</taxon>
        <taxon>Clostridia</taxon>
        <taxon>Eubacteriales</taxon>
        <taxon>Oscillospiraceae</taxon>
        <taxon>Allofournierella</taxon>
    </lineage>
</organism>
<gene>
    <name evidence="5" type="ORF">H9813_03720</name>
</gene>